<feature type="domain" description="N-acetyltransferase" evidence="1">
    <location>
        <begin position="1"/>
        <end position="164"/>
    </location>
</feature>
<reference evidence="2" key="1">
    <citation type="submission" date="2020-12" db="EMBL/GenBank/DDBJ databases">
        <title>Clostridium thailandense sp. nov., a novel acetogenic bacterium isolated from peat land soil in Thailand.</title>
        <authorList>
            <person name="Chaikitkaew S."/>
            <person name="Birkeland N.K."/>
        </authorList>
    </citation>
    <scope>NUCLEOTIDE SEQUENCE</scope>
    <source>
        <strain evidence="2">PL3</strain>
    </source>
</reference>
<name>A0A949TSC6_9CLOT</name>
<dbReference type="PROSITE" id="PS51186">
    <property type="entry name" value="GNAT"/>
    <property type="match status" value="1"/>
</dbReference>
<gene>
    <name evidence="2" type="ORF">I6U48_05940</name>
</gene>
<dbReference type="CDD" id="cd04301">
    <property type="entry name" value="NAT_SF"/>
    <property type="match status" value="1"/>
</dbReference>
<dbReference type="RefSeq" id="WP_218319491.1">
    <property type="nucleotide sequence ID" value="NZ_JAEEGC010000025.1"/>
</dbReference>
<organism evidence="2 3">
    <name type="scientific">Clostridium thailandense</name>
    <dbReference type="NCBI Taxonomy" id="2794346"/>
    <lineage>
        <taxon>Bacteria</taxon>
        <taxon>Bacillati</taxon>
        <taxon>Bacillota</taxon>
        <taxon>Clostridia</taxon>
        <taxon>Eubacteriales</taxon>
        <taxon>Clostridiaceae</taxon>
        <taxon>Clostridium</taxon>
    </lineage>
</organism>
<evidence type="ECO:0000313" key="2">
    <source>
        <dbReference type="EMBL" id="MBV7272456.1"/>
    </source>
</evidence>
<dbReference type="InterPro" id="IPR000182">
    <property type="entry name" value="GNAT_dom"/>
</dbReference>
<dbReference type="GO" id="GO:0016747">
    <property type="term" value="F:acyltransferase activity, transferring groups other than amino-acyl groups"/>
    <property type="evidence" value="ECO:0007669"/>
    <property type="project" value="InterPro"/>
</dbReference>
<sequence length="317" mass="36417">MEIKEISFLTYMLKCRTFSTLLSDYHVRNAVSINGTSLLAAYTDGEDSDILGFCVLNKSEAKYIKLDYLLVREEERGKGIGKELLVAAINYAKKQGDLGILARIVINDKEKEDLVEAGSRESIIAEKLLVNCGFKIKTTSKILRCTRDEKTKNIWHEFMEKKGEKLIARSERHGFSAVSFAKAGRLIDNLKERIEEEFPKELNLKHYIDNPVDRLVPELSFIAVKNDIPIAYCIVTTSDGKTVVFQQLSVALKYKRTGVFLLPFQEFMEQFFLQNIYKKISYMVLDVNKEMISLVNGFLNPFIESKKTQNFYMLEIK</sequence>
<comment type="caution">
    <text evidence="2">The sequence shown here is derived from an EMBL/GenBank/DDBJ whole genome shotgun (WGS) entry which is preliminary data.</text>
</comment>
<dbReference type="Pfam" id="PF00583">
    <property type="entry name" value="Acetyltransf_1"/>
    <property type="match status" value="1"/>
</dbReference>
<evidence type="ECO:0000259" key="1">
    <source>
        <dbReference type="PROSITE" id="PS51186"/>
    </source>
</evidence>
<dbReference type="EMBL" id="JAEEGC010000025">
    <property type="protein sequence ID" value="MBV7272456.1"/>
    <property type="molecule type" value="Genomic_DNA"/>
</dbReference>
<dbReference type="Proteomes" id="UP000694308">
    <property type="component" value="Unassembled WGS sequence"/>
</dbReference>
<evidence type="ECO:0000313" key="3">
    <source>
        <dbReference type="Proteomes" id="UP000694308"/>
    </source>
</evidence>
<protein>
    <submittedName>
        <fullName evidence="2">GNAT family N-acetyltransferase</fullName>
    </submittedName>
</protein>
<accession>A0A949TSC6</accession>
<dbReference type="AlphaFoldDB" id="A0A949TSC6"/>
<keyword evidence="3" id="KW-1185">Reference proteome</keyword>
<proteinExistence type="predicted"/>